<feature type="region of interest" description="Disordered" evidence="1">
    <location>
        <begin position="39"/>
        <end position="60"/>
    </location>
</feature>
<dbReference type="EMBL" id="CP104965">
    <property type="protein sequence ID" value="UXN69665.1"/>
    <property type="molecule type" value="Genomic_DNA"/>
</dbReference>
<name>A0ABY6CBN9_9HYPH</name>
<protein>
    <submittedName>
        <fullName evidence="3">Uncharacterized protein</fullName>
    </submittedName>
</protein>
<evidence type="ECO:0000256" key="1">
    <source>
        <dbReference type="SAM" id="MobiDB-lite"/>
    </source>
</evidence>
<feature type="compositionally biased region" description="Polar residues" evidence="1">
    <location>
        <begin position="47"/>
        <end position="60"/>
    </location>
</feature>
<keyword evidence="4" id="KW-1185">Reference proteome</keyword>
<proteinExistence type="predicted"/>
<sequence length="60" mass="6263">MAERHYSDGAFLEPFFLGVAVLWVAGALFFISMSAMGSSRVGGVSPGANQTPVAADNQTQ</sequence>
<evidence type="ECO:0000313" key="3">
    <source>
        <dbReference type="EMBL" id="UXN69665.1"/>
    </source>
</evidence>
<keyword evidence="2" id="KW-1133">Transmembrane helix</keyword>
<evidence type="ECO:0000256" key="2">
    <source>
        <dbReference type="SAM" id="Phobius"/>
    </source>
</evidence>
<feature type="transmembrane region" description="Helical" evidence="2">
    <location>
        <begin position="12"/>
        <end position="31"/>
    </location>
</feature>
<dbReference type="RefSeq" id="WP_262168248.1">
    <property type="nucleotide sequence ID" value="NZ_CP104965.1"/>
</dbReference>
<gene>
    <name evidence="3" type="ORF">N8A98_20985</name>
</gene>
<keyword evidence="2" id="KW-0812">Transmembrane</keyword>
<evidence type="ECO:0000313" key="4">
    <source>
        <dbReference type="Proteomes" id="UP001061862"/>
    </source>
</evidence>
<accession>A0ABY6CBN9</accession>
<reference evidence="3 4" key="1">
    <citation type="submission" date="2022-09" db="EMBL/GenBank/DDBJ databases">
        <title>Interaction between co-microsymbionts with complementary sets of symbiotic genes in legume-rhizobium systems.</title>
        <authorList>
            <person name="Safronova V."/>
            <person name="Sazanova A."/>
            <person name="Afonin A."/>
            <person name="Chirak E."/>
        </authorList>
    </citation>
    <scope>NUCLEOTIDE SEQUENCE [LARGE SCALE GENOMIC DNA]</scope>
    <source>
        <strain evidence="3 4">A18/4-1</strain>
    </source>
</reference>
<dbReference type="Proteomes" id="UP001061862">
    <property type="component" value="Chromosome"/>
</dbReference>
<keyword evidence="2" id="KW-0472">Membrane</keyword>
<organism evidence="3 4">
    <name type="scientific">Devosia neptuniae</name>
    <dbReference type="NCBI Taxonomy" id="191302"/>
    <lineage>
        <taxon>Bacteria</taxon>
        <taxon>Pseudomonadati</taxon>
        <taxon>Pseudomonadota</taxon>
        <taxon>Alphaproteobacteria</taxon>
        <taxon>Hyphomicrobiales</taxon>
        <taxon>Devosiaceae</taxon>
        <taxon>Devosia</taxon>
    </lineage>
</organism>